<reference evidence="1 2" key="1">
    <citation type="submission" date="2019-11" db="EMBL/GenBank/DDBJ databases">
        <title>Whole genome sequence of Oryza granulata.</title>
        <authorList>
            <person name="Li W."/>
        </authorList>
    </citation>
    <scope>NUCLEOTIDE SEQUENCE [LARGE SCALE GENOMIC DNA]</scope>
    <source>
        <strain evidence="2">cv. Menghai</strain>
        <tissue evidence="1">Leaf</tissue>
    </source>
</reference>
<dbReference type="AlphaFoldDB" id="A0A6G1EEU3"/>
<dbReference type="EMBL" id="SPHZ02000003">
    <property type="protein sequence ID" value="KAF0923201.1"/>
    <property type="molecule type" value="Genomic_DNA"/>
</dbReference>
<organism evidence="1 2">
    <name type="scientific">Oryza meyeriana var. granulata</name>
    <dbReference type="NCBI Taxonomy" id="110450"/>
    <lineage>
        <taxon>Eukaryota</taxon>
        <taxon>Viridiplantae</taxon>
        <taxon>Streptophyta</taxon>
        <taxon>Embryophyta</taxon>
        <taxon>Tracheophyta</taxon>
        <taxon>Spermatophyta</taxon>
        <taxon>Magnoliopsida</taxon>
        <taxon>Liliopsida</taxon>
        <taxon>Poales</taxon>
        <taxon>Poaceae</taxon>
        <taxon>BOP clade</taxon>
        <taxon>Oryzoideae</taxon>
        <taxon>Oryzeae</taxon>
        <taxon>Oryzinae</taxon>
        <taxon>Oryza</taxon>
        <taxon>Oryza meyeriana</taxon>
    </lineage>
</organism>
<comment type="caution">
    <text evidence="1">The sequence shown here is derived from an EMBL/GenBank/DDBJ whole genome shotgun (WGS) entry which is preliminary data.</text>
</comment>
<evidence type="ECO:0000313" key="1">
    <source>
        <dbReference type="EMBL" id="KAF0923201.1"/>
    </source>
</evidence>
<sequence length="191" mass="19824">MAPRRDTEKTRPSLPANPVALGDHFCAINHLSSPRRIAAVSISITAPTSRTPPRHHVLATQLDTSTFPATSVSQRPIRVPPPRLGYPAAAWLLVLAEGVRGLSSQLPPPPARNPTGFAATLQASTAATHLGTPMNHRRPFHPTGANAAQGRLATAQASPSKPPAISGPGLAAPSCSYCCGRAQPVGASPRV</sequence>
<dbReference type="Proteomes" id="UP000479710">
    <property type="component" value="Unassembled WGS sequence"/>
</dbReference>
<keyword evidence="2" id="KW-1185">Reference proteome</keyword>
<protein>
    <submittedName>
        <fullName evidence="1">Uncharacterized protein</fullName>
    </submittedName>
</protein>
<proteinExistence type="predicted"/>
<name>A0A6G1EEU3_9ORYZ</name>
<evidence type="ECO:0000313" key="2">
    <source>
        <dbReference type="Proteomes" id="UP000479710"/>
    </source>
</evidence>
<gene>
    <name evidence="1" type="ORF">E2562_003412</name>
</gene>
<accession>A0A6G1EEU3</accession>